<reference evidence="1 2" key="1">
    <citation type="journal article" date="2020" name="Microorganisms">
        <title>Description of Three Novel Members in the Family Geobacteraceae, Oryzomonas japonicum gen. nov., sp. nov., Oryzomonas sagensis sp. nov., and Oryzomonas ruber sp. nov.</title>
        <authorList>
            <person name="Xu Z."/>
            <person name="Masuda Y."/>
            <person name="Hayakawa C."/>
            <person name="Ushijima N."/>
            <person name="Kawano K."/>
            <person name="Shiratori Y."/>
            <person name="Senoo K."/>
            <person name="Itoh H."/>
        </authorList>
    </citation>
    <scope>NUCLEOTIDE SEQUENCE [LARGE SCALE GENOMIC DNA]</scope>
    <source>
        <strain evidence="1 2">Red100</strain>
    </source>
</reference>
<keyword evidence="2" id="KW-1185">Reference proteome</keyword>
<organism evidence="1 2">
    <name type="scientific">Oryzomonas sagensis</name>
    <dbReference type="NCBI Taxonomy" id="2603857"/>
    <lineage>
        <taxon>Bacteria</taxon>
        <taxon>Pseudomonadati</taxon>
        <taxon>Thermodesulfobacteriota</taxon>
        <taxon>Desulfuromonadia</taxon>
        <taxon>Geobacterales</taxon>
        <taxon>Geobacteraceae</taxon>
        <taxon>Oryzomonas</taxon>
    </lineage>
</organism>
<dbReference type="EMBL" id="VZRA01000010">
    <property type="protein sequence ID" value="KAB0668277.1"/>
    <property type="molecule type" value="Genomic_DNA"/>
</dbReference>
<gene>
    <name evidence="1" type="ORF">F6V30_16590</name>
</gene>
<comment type="caution">
    <text evidence="1">The sequence shown here is derived from an EMBL/GenBank/DDBJ whole genome shotgun (WGS) entry which is preliminary data.</text>
</comment>
<sequence>MQILLFARDGVGDHIRDAVTRTVPETEVFGAMDDLVSRFRRPSGEPVVAVLIVGSLGELAALRQVKGMLHDCRTVLILPDREAETVAAGHRLHPRFLGCLDDDGEEVAAVLCKMLALQKANRAECRNTAPVVEEPQGAPMPPGRG</sequence>
<evidence type="ECO:0000313" key="2">
    <source>
        <dbReference type="Proteomes" id="UP000798046"/>
    </source>
</evidence>
<evidence type="ECO:0000313" key="1">
    <source>
        <dbReference type="EMBL" id="KAB0668277.1"/>
    </source>
</evidence>
<dbReference type="Proteomes" id="UP000798046">
    <property type="component" value="Unassembled WGS sequence"/>
</dbReference>
<dbReference type="RefSeq" id="WP_151158320.1">
    <property type="nucleotide sequence ID" value="NZ_VZRA01000010.1"/>
</dbReference>
<protein>
    <submittedName>
        <fullName evidence="1">Uncharacterized protein</fullName>
    </submittedName>
</protein>
<name>A0ABQ6TK13_9BACT</name>
<accession>A0ABQ6TK13</accession>
<proteinExistence type="predicted"/>